<evidence type="ECO:0000313" key="2">
    <source>
        <dbReference type="EMBL" id="GGB95280.1"/>
    </source>
</evidence>
<dbReference type="Pfam" id="PF01755">
    <property type="entry name" value="Glyco_transf_25"/>
    <property type="match status" value="1"/>
</dbReference>
<dbReference type="InterPro" id="IPR002654">
    <property type="entry name" value="Glyco_trans_25"/>
</dbReference>
<accession>A0A916TR88</accession>
<dbReference type="CDD" id="cd06532">
    <property type="entry name" value="Glyco_transf_25"/>
    <property type="match status" value="1"/>
</dbReference>
<comment type="caution">
    <text evidence="2">The sequence shown here is derived from an EMBL/GenBank/DDBJ whole genome shotgun (WGS) entry which is preliminary data.</text>
</comment>
<dbReference type="RefSeq" id="WP_229736144.1">
    <property type="nucleotide sequence ID" value="NZ_BMHK01000006.1"/>
</dbReference>
<evidence type="ECO:0000313" key="3">
    <source>
        <dbReference type="Proteomes" id="UP000608154"/>
    </source>
</evidence>
<evidence type="ECO:0000259" key="1">
    <source>
        <dbReference type="Pfam" id="PF01755"/>
    </source>
</evidence>
<protein>
    <recommendedName>
        <fullName evidence="1">Glycosyl transferase family 25 domain-containing protein</fullName>
    </recommendedName>
</protein>
<gene>
    <name evidence="2" type="ORF">GCM10011494_12170</name>
</gene>
<proteinExistence type="predicted"/>
<keyword evidence="3" id="KW-1185">Reference proteome</keyword>
<dbReference type="EMBL" id="BMHK01000006">
    <property type="protein sequence ID" value="GGB95280.1"/>
    <property type="molecule type" value="Genomic_DNA"/>
</dbReference>
<reference evidence="2" key="2">
    <citation type="submission" date="2020-09" db="EMBL/GenBank/DDBJ databases">
        <authorList>
            <person name="Sun Q."/>
            <person name="Zhou Y."/>
        </authorList>
    </citation>
    <scope>NUCLEOTIDE SEQUENCE</scope>
    <source>
        <strain evidence="2">CGMCC 1.15095</strain>
    </source>
</reference>
<name>A0A916TR88_9SPHN</name>
<reference evidence="2" key="1">
    <citation type="journal article" date="2014" name="Int. J. Syst. Evol. Microbiol.">
        <title>Complete genome sequence of Corynebacterium casei LMG S-19264T (=DSM 44701T), isolated from a smear-ripened cheese.</title>
        <authorList>
            <consortium name="US DOE Joint Genome Institute (JGI-PGF)"/>
            <person name="Walter F."/>
            <person name="Albersmeier A."/>
            <person name="Kalinowski J."/>
            <person name="Ruckert C."/>
        </authorList>
    </citation>
    <scope>NUCLEOTIDE SEQUENCE</scope>
    <source>
        <strain evidence="2">CGMCC 1.15095</strain>
    </source>
</reference>
<feature type="domain" description="Glycosyl transferase family 25" evidence="1">
    <location>
        <begin position="10"/>
        <end position="182"/>
    </location>
</feature>
<sequence>MTQSAFPCPVVVISMTSAEKRRAAFAARARDAALPWRFFDACTRPGEGLTYDTEAVERNKGRPLTQGELGCYASHFSVWQEMDRQGIAQCIVLEDDVIVDWAFLAGLAATNLEALNVPYLRLYSKVPTFSRVVSRNFLQHSRSIVELVGHPYGTQAYAITLKGARAFLEACATIRRPIDDQMDRSWEHGVRNLALFPAPVIEEFVPSGIGSERFATARARAYLAPRQRLARWIDRQRIRFKKLSVLRGH</sequence>
<dbReference type="Proteomes" id="UP000608154">
    <property type="component" value="Unassembled WGS sequence"/>
</dbReference>
<dbReference type="AlphaFoldDB" id="A0A916TR88"/>
<organism evidence="2 3">
    <name type="scientific">Novosphingobium endophyticum</name>
    <dbReference type="NCBI Taxonomy" id="1955250"/>
    <lineage>
        <taxon>Bacteria</taxon>
        <taxon>Pseudomonadati</taxon>
        <taxon>Pseudomonadota</taxon>
        <taxon>Alphaproteobacteria</taxon>
        <taxon>Sphingomonadales</taxon>
        <taxon>Sphingomonadaceae</taxon>
        <taxon>Novosphingobium</taxon>
    </lineage>
</organism>